<comment type="subcellular location">
    <subcellularLocation>
        <location evidence="1">Cell membrane</location>
        <topology evidence="1">Multi-pass membrane protein</topology>
    </subcellularLocation>
</comment>
<feature type="transmembrane region" description="Helical" evidence="11">
    <location>
        <begin position="981"/>
        <end position="1004"/>
    </location>
</feature>
<feature type="transmembrane region" description="Helical" evidence="11">
    <location>
        <begin position="1043"/>
        <end position="1065"/>
    </location>
</feature>
<comment type="similarity">
    <text evidence="2">Belongs to the EsaA family.</text>
</comment>
<dbReference type="AlphaFoldDB" id="A0AAW8R906"/>
<keyword evidence="10" id="KW-0175">Coiled coil</keyword>
<gene>
    <name evidence="12" type="primary">esaA</name>
    <name evidence="12" type="ORF">MX635_03020</name>
</gene>
<evidence type="ECO:0000256" key="4">
    <source>
        <dbReference type="ARBA" id="ARBA00022475"/>
    </source>
</evidence>
<dbReference type="InterPro" id="IPR051328">
    <property type="entry name" value="T7SS_ABC-Transporter"/>
</dbReference>
<comment type="caution">
    <text evidence="12">The sequence shown here is derived from an EMBL/GenBank/DDBJ whole genome shotgun (WGS) entry which is preliminary data.</text>
</comment>
<evidence type="ECO:0000256" key="1">
    <source>
        <dbReference type="ARBA" id="ARBA00004651"/>
    </source>
</evidence>
<dbReference type="EMBL" id="JALRMR010000003">
    <property type="protein sequence ID" value="MDT1973360.1"/>
    <property type="molecule type" value="Genomic_DNA"/>
</dbReference>
<evidence type="ECO:0000256" key="10">
    <source>
        <dbReference type="SAM" id="Coils"/>
    </source>
</evidence>
<keyword evidence="5 11" id="KW-0812">Transmembrane</keyword>
<dbReference type="PANTHER" id="PTHR43077">
    <property type="entry name" value="TRANSPORT PERMEASE YVFS-RELATED"/>
    <property type="match status" value="1"/>
</dbReference>
<feature type="coiled-coil region" evidence="10">
    <location>
        <begin position="341"/>
        <end position="368"/>
    </location>
</feature>
<keyword evidence="7" id="KW-0843">Virulence</keyword>
<sequence length="1128" mass="126401">MKTKLKKYLPIVLIIVSSVLFLFILSYIGFKSDSIQQTSNEKVTKMQYVLVNEDKGTLFEGKKYSLGTDFVTLINQDTTNRWETTTRDIASRGVLDGQFDAQIIIPQDFSERILSLQSINPEKALVEYQVREGQNEVTNQAIQVKVNDILKDFNQRIVQMYFSSIVGNLSEAQQNVNQIVGVETNHKNNLEKKVYLPFKEVPTNFSSVIDTASILDEENKLFTSEQEAFVLSVKQLMETNSAGLEDNSKSTGEVQKAVNDYADEGNEKLELSLKQFNEQFELQKEQLEKQWQNDSKGYKNQYDGFDDRIKDQLDLFFAKGHEESDDSGVYANFLTNAYSFKKSQSKRITELTNEIADLEEQVKTLSTLKGDIAEKYYNDREANPDTATEDGIKLAISKLLTPEDKKSEIKEDGDYLKAVNNELQQLQNVALPSATDFPILLQTLVNKGLVTPEVSDKLSASYAIVTQYAPDLTGNGNQFNLLSTAEKDDLSSDFFVKNTVDVSLKPGRNQKLQFEHTFKSGSSGTVEVTNLEEIRGKLEKLMNKNLSDSDYTATVTIEGTQLNIAIILKEIDEENGAKETPKAPANDHISYPFESKIKWVYPNDNSTTEYFQCNYSWTLDKFITTGQLAGYIDKDQPLKQDLPELFSLFTLLTSTADKLTTIYADPTNLDIVHFSEYVTSHPDKSFNELATPNSVYWLYNNVTDSKMISQISDSLYEKYKSNGNELYTDVEEQIKQLKATIGTQDDKNENETATLYGTLNLMTVPEMMLQEASLLGSWFDTANKEIDAAYNSWTETEKVAAESVITDTNAHPEKNDTTGINAETENLVKSIQALANSSKETATTTGESAAKVKDVGPIIQSLKESTNKVQTNANTILTSLDKTVVEVHETTKENNKYAESFDKVLSNTRDGGTDNSTVFNFLSNPIQEKGDFGKTRQNSLIPYYATLIASFIIILVAIAMQKYMRRRIATKTDLLINPSRAWYNTSNMVVILLSSVALSFTFALNLSLVVGIDSKIAWFSYAFLVLFAGLLITLGCMRQFRLLTLYLCGGLLGLFLMLTPLLGVVTKTGSFTNIVYRLSPLQNIQNGFTALLNGGSIGWVSYMILAIVAIVGILLNFWVKPDDRKMSA</sequence>
<evidence type="ECO:0000256" key="7">
    <source>
        <dbReference type="ARBA" id="ARBA00023026"/>
    </source>
</evidence>
<feature type="transmembrane region" description="Helical" evidence="11">
    <location>
        <begin position="1099"/>
        <end position="1119"/>
    </location>
</feature>
<organism evidence="12 13">
    <name type="scientific">Carnobacterium divergens</name>
    <name type="common">Lactobacillus divergens</name>
    <dbReference type="NCBI Taxonomy" id="2748"/>
    <lineage>
        <taxon>Bacteria</taxon>
        <taxon>Bacillati</taxon>
        <taxon>Bacillota</taxon>
        <taxon>Bacilli</taxon>
        <taxon>Lactobacillales</taxon>
        <taxon>Carnobacteriaceae</taxon>
        <taxon>Carnobacterium</taxon>
    </lineage>
</organism>
<proteinExistence type="inferred from homology"/>
<keyword evidence="6 11" id="KW-1133">Transmembrane helix</keyword>
<dbReference type="GO" id="GO:0005886">
    <property type="term" value="C:plasma membrane"/>
    <property type="evidence" value="ECO:0007669"/>
    <property type="project" value="UniProtKB-SubCell"/>
</dbReference>
<evidence type="ECO:0000256" key="5">
    <source>
        <dbReference type="ARBA" id="ARBA00022692"/>
    </source>
</evidence>
<reference evidence="12" key="1">
    <citation type="submission" date="2022-04" db="EMBL/GenBank/DDBJ databases">
        <title>Draft genome sequences of lactic acid bacteria (LAB) strains involved in meat spoilage.</title>
        <authorList>
            <person name="Palevich N."/>
        </authorList>
    </citation>
    <scope>NUCLEOTIDE SEQUENCE</scope>
    <source>
        <strain evidence="12">9-14</strain>
    </source>
</reference>
<evidence type="ECO:0000313" key="13">
    <source>
        <dbReference type="Proteomes" id="UP001249945"/>
    </source>
</evidence>
<evidence type="ECO:0000256" key="6">
    <source>
        <dbReference type="ARBA" id="ARBA00022989"/>
    </source>
</evidence>
<accession>A0AAW8R906</accession>
<evidence type="ECO:0000256" key="2">
    <source>
        <dbReference type="ARBA" id="ARBA00008338"/>
    </source>
</evidence>
<dbReference type="Proteomes" id="UP001249945">
    <property type="component" value="Unassembled WGS sequence"/>
</dbReference>
<feature type="transmembrane region" description="Helical" evidence="11">
    <location>
        <begin position="12"/>
        <end position="30"/>
    </location>
</feature>
<comment type="subunit">
    <text evidence="9">Homodimer. Interacts with EssB.</text>
</comment>
<evidence type="ECO:0000256" key="8">
    <source>
        <dbReference type="ARBA" id="ARBA00023136"/>
    </source>
</evidence>
<keyword evidence="8 11" id="KW-0472">Membrane</keyword>
<evidence type="ECO:0000313" key="12">
    <source>
        <dbReference type="EMBL" id="MDT1973360.1"/>
    </source>
</evidence>
<protein>
    <recommendedName>
        <fullName evidence="3">Type VII secretion system accessory factor EsaA</fullName>
    </recommendedName>
</protein>
<keyword evidence="4" id="KW-1003">Cell membrane</keyword>
<dbReference type="InterPro" id="IPR023838">
    <property type="entry name" value="T7SS_EsaA"/>
</dbReference>
<dbReference type="PANTHER" id="PTHR43077:SF10">
    <property type="entry name" value="TRANSPORT PERMEASE PROTEIN"/>
    <property type="match status" value="1"/>
</dbReference>
<dbReference type="RefSeq" id="WP_311779997.1">
    <property type="nucleotide sequence ID" value="NZ_JALRMR010000003.1"/>
</dbReference>
<dbReference type="NCBIfam" id="TIGR03929">
    <property type="entry name" value="T7_esaA_Nterm"/>
    <property type="match status" value="1"/>
</dbReference>
<evidence type="ECO:0000256" key="11">
    <source>
        <dbReference type="SAM" id="Phobius"/>
    </source>
</evidence>
<feature type="transmembrane region" description="Helical" evidence="11">
    <location>
        <begin position="1016"/>
        <end position="1036"/>
    </location>
</feature>
<feature type="transmembrane region" description="Helical" evidence="11">
    <location>
        <begin position="941"/>
        <end position="960"/>
    </location>
</feature>
<name>A0AAW8R906_CARDV</name>
<evidence type="ECO:0000256" key="3">
    <source>
        <dbReference type="ARBA" id="ARBA00020819"/>
    </source>
</evidence>
<evidence type="ECO:0000256" key="9">
    <source>
        <dbReference type="ARBA" id="ARBA00046722"/>
    </source>
</evidence>